<accession>A0ABT0SK86</accession>
<sequence length="246" mass="26254">MPAFPFRRTAALLLLLGASAAALAGPYETGSTSTAKGLKFKSNVQLKHSADKDTWVLPKIGVGGPLADNLELSVGTGYGRIERTGGRSSEGLRDLSVGMKWRLLDERDGRPALAIGPSLNLPTGDRASGIGKGAYALSLPVRLSRRLGDFRVTGEASLQRTFGRDADQAGAGLLLEYVAQPRWSCGIELVADAPREDLGARQLRLNVGAKQRIGRHLQWQALAGRTVDNPRGGRSSTVKLALEYLL</sequence>
<comment type="caution">
    <text evidence="2">The sequence shown here is derived from an EMBL/GenBank/DDBJ whole genome shotgun (WGS) entry which is preliminary data.</text>
</comment>
<dbReference type="Pfam" id="PF13557">
    <property type="entry name" value="Phenol_MetA_deg"/>
    <property type="match status" value="1"/>
</dbReference>
<organism evidence="2 3">
    <name type="scientific">Stenotrophomonas mori</name>
    <dbReference type="NCBI Taxonomy" id="2871096"/>
    <lineage>
        <taxon>Bacteria</taxon>
        <taxon>Pseudomonadati</taxon>
        <taxon>Pseudomonadota</taxon>
        <taxon>Gammaproteobacteria</taxon>
        <taxon>Lysobacterales</taxon>
        <taxon>Lysobacteraceae</taxon>
        <taxon>Stenotrophomonas</taxon>
    </lineage>
</organism>
<reference evidence="2 3" key="1">
    <citation type="submission" date="2021-08" db="EMBL/GenBank/DDBJ databases">
        <title>Novel members of of the genus Stenotrophomonas from differernt environment.</title>
        <authorList>
            <person name="Deng Y."/>
        </authorList>
    </citation>
    <scope>NUCLEOTIDE SEQUENCE [LARGE SCALE GENOMIC DNA]</scope>
    <source>
        <strain evidence="2 3">CPCC 101365</strain>
    </source>
</reference>
<dbReference type="InterPro" id="IPR025737">
    <property type="entry name" value="FApF"/>
</dbReference>
<dbReference type="Proteomes" id="UP001431235">
    <property type="component" value="Unassembled WGS sequence"/>
</dbReference>
<evidence type="ECO:0000313" key="2">
    <source>
        <dbReference type="EMBL" id="MCL7715752.1"/>
    </source>
</evidence>
<dbReference type="RefSeq" id="WP_250065236.1">
    <property type="nucleotide sequence ID" value="NZ_JAIKTS010000006.1"/>
</dbReference>
<evidence type="ECO:0000313" key="3">
    <source>
        <dbReference type="Proteomes" id="UP001431235"/>
    </source>
</evidence>
<feature type="signal peptide" evidence="1">
    <location>
        <begin position="1"/>
        <end position="24"/>
    </location>
</feature>
<evidence type="ECO:0000256" key="1">
    <source>
        <dbReference type="SAM" id="SignalP"/>
    </source>
</evidence>
<gene>
    <name evidence="2" type="ORF">K5L01_13995</name>
</gene>
<proteinExistence type="predicted"/>
<keyword evidence="3" id="KW-1185">Reference proteome</keyword>
<feature type="chain" id="PRO_5046034474" evidence="1">
    <location>
        <begin position="25"/>
        <end position="246"/>
    </location>
</feature>
<name>A0ABT0SK86_9GAMM</name>
<dbReference type="EMBL" id="JAIKTS010000006">
    <property type="protein sequence ID" value="MCL7715752.1"/>
    <property type="molecule type" value="Genomic_DNA"/>
</dbReference>
<protein>
    <submittedName>
        <fullName evidence="2">Transporter</fullName>
    </submittedName>
</protein>
<keyword evidence="1" id="KW-0732">Signal</keyword>